<evidence type="ECO:0000313" key="1">
    <source>
        <dbReference type="EMBL" id="EGN56004.1"/>
    </source>
</evidence>
<gene>
    <name evidence="1" type="ORF">Premu_0525</name>
</gene>
<name>F8NCB4_9BACT</name>
<protein>
    <submittedName>
        <fullName evidence="1">Uncharacterized protein</fullName>
    </submittedName>
</protein>
<dbReference type="STRING" id="688246.Premu_0525"/>
<keyword evidence="2" id="KW-1185">Reference proteome</keyword>
<sequence>MTFSTFIAVAALMFGLLALEGVHMDRNAEA</sequence>
<organism evidence="1 2">
    <name type="scientific">Hallella multisaccharivorax DSM 17128</name>
    <dbReference type="NCBI Taxonomy" id="688246"/>
    <lineage>
        <taxon>Bacteria</taxon>
        <taxon>Pseudomonadati</taxon>
        <taxon>Bacteroidota</taxon>
        <taxon>Bacteroidia</taxon>
        <taxon>Bacteroidales</taxon>
        <taxon>Prevotellaceae</taxon>
        <taxon>Hallella</taxon>
    </lineage>
</organism>
<dbReference type="AlphaFoldDB" id="F8NCB4"/>
<evidence type="ECO:0000313" key="2">
    <source>
        <dbReference type="Proteomes" id="UP000002772"/>
    </source>
</evidence>
<dbReference type="Proteomes" id="UP000002772">
    <property type="component" value="Unassembled WGS sequence"/>
</dbReference>
<accession>F8NCB4</accession>
<proteinExistence type="predicted"/>
<reference evidence="2" key="1">
    <citation type="journal article" date="2011" name="Stand. Genomic Sci.">
        <title>Non-contiguous finished genome sequence of the opportunistic oral pathogen Prevotella multisaccharivorax type strain (PPPA20).</title>
        <authorList>
            <person name="Pati A."/>
            <person name="Gronow S."/>
            <person name="Lu M."/>
            <person name="Lapidus A."/>
            <person name="Nolan M."/>
            <person name="Lucas S."/>
            <person name="Hammon N."/>
            <person name="Deshpande S."/>
            <person name="Cheng J.F."/>
            <person name="Tapia R."/>
            <person name="Han C."/>
            <person name="Goodwin L."/>
            <person name="Pitluck S."/>
            <person name="Liolios K."/>
            <person name="Pagani I."/>
            <person name="Mavromatis K."/>
            <person name="Mikhailova N."/>
            <person name="Huntemann M."/>
            <person name="Chen A."/>
            <person name="Palaniappan K."/>
            <person name="Land M."/>
            <person name="Hauser L."/>
            <person name="Detter J.C."/>
            <person name="Brambilla E.M."/>
            <person name="Rohde M."/>
            <person name="Goker M."/>
            <person name="Woyke T."/>
            <person name="Bristow J."/>
            <person name="Eisen J.A."/>
            <person name="Markowitz V."/>
            <person name="Hugenholtz P."/>
            <person name="Kyrpides N.C."/>
            <person name="Klenk H.P."/>
            <person name="Ivanova N."/>
        </authorList>
    </citation>
    <scope>NUCLEOTIDE SEQUENCE [LARGE SCALE GENOMIC DNA]</scope>
    <source>
        <strain evidence="2">DSM 17128</strain>
    </source>
</reference>
<dbReference type="HOGENOM" id="CLU_221401_0_0_10"/>
<dbReference type="EMBL" id="GL945017">
    <property type="protein sequence ID" value="EGN56004.1"/>
    <property type="molecule type" value="Genomic_DNA"/>
</dbReference>